<feature type="transmembrane region" description="Helical" evidence="2">
    <location>
        <begin position="111"/>
        <end position="130"/>
    </location>
</feature>
<proteinExistence type="predicted"/>
<keyword evidence="2" id="KW-1133">Transmembrane helix</keyword>
<dbReference type="AlphaFoldDB" id="A0A8B8BNH1"/>
<name>A0A8B8BNH1_CRAVI</name>
<evidence type="ECO:0000313" key="3">
    <source>
        <dbReference type="Proteomes" id="UP000694844"/>
    </source>
</evidence>
<dbReference type="GeneID" id="111111956"/>
<dbReference type="KEGG" id="cvn:111111956"/>
<reference evidence="3" key="1">
    <citation type="submission" date="2024-06" db="UniProtKB">
        <authorList>
            <consortium name="RefSeq"/>
        </authorList>
    </citation>
    <scope>NUCLEOTIDE SEQUENCE [LARGE SCALE GENOMIC DNA]</scope>
</reference>
<accession>A0A8B8BNH1</accession>
<protein>
    <submittedName>
        <fullName evidence="4">Uncharacterized protein LOC111111956 isoform X1</fullName>
    </submittedName>
</protein>
<keyword evidence="3" id="KW-1185">Reference proteome</keyword>
<reference evidence="4" key="2">
    <citation type="submission" date="2025-08" db="UniProtKB">
        <authorList>
            <consortium name="RefSeq"/>
        </authorList>
    </citation>
    <scope>IDENTIFICATION</scope>
    <source>
        <tissue evidence="4">Whole sample</tissue>
    </source>
</reference>
<keyword evidence="2" id="KW-0812">Transmembrane</keyword>
<evidence type="ECO:0000256" key="1">
    <source>
        <dbReference type="SAM" id="MobiDB-lite"/>
    </source>
</evidence>
<feature type="region of interest" description="Disordered" evidence="1">
    <location>
        <begin position="293"/>
        <end position="320"/>
    </location>
</feature>
<sequence>MPCLGSYGINCSFSCPTGYYGHGCRHRCNCYSDEECDAKNGCVLRNNQSTAGYGKQNDSCINYEQNCSRACTDGSGCHQACDCNVTKNCHLNANCNEDDMHRNNSNLETKYVVLAVACICVLIFGIAFYCNKGNRRRKQCDHKGSTRMNLRDPLITTSPAVTASDISSPVQMPINDISSTPYENQFRSKGQSNWSSLNEQSTLERRKYGNEIYGHNQGVYDRRDAHVSDNLVVNSPRSTLTTAIPSEEDRYISMIQSANQTNNLMEEDHQSCQAVTFENLELSESAYNRPYSTVKDARKRDRERGEKESLSTMHEESYYI</sequence>
<feature type="compositionally biased region" description="Basic and acidic residues" evidence="1">
    <location>
        <begin position="295"/>
        <end position="320"/>
    </location>
</feature>
<evidence type="ECO:0000256" key="2">
    <source>
        <dbReference type="SAM" id="Phobius"/>
    </source>
</evidence>
<keyword evidence="2" id="KW-0472">Membrane</keyword>
<dbReference type="Proteomes" id="UP000694844">
    <property type="component" value="Chromosome 1"/>
</dbReference>
<dbReference type="Gene3D" id="2.170.300.10">
    <property type="entry name" value="Tie2 ligand-binding domain superfamily"/>
    <property type="match status" value="1"/>
</dbReference>
<evidence type="ECO:0000313" key="4">
    <source>
        <dbReference type="RefSeq" id="XP_022304888.1"/>
    </source>
</evidence>
<organism evidence="3 4">
    <name type="scientific">Crassostrea virginica</name>
    <name type="common">Eastern oyster</name>
    <dbReference type="NCBI Taxonomy" id="6565"/>
    <lineage>
        <taxon>Eukaryota</taxon>
        <taxon>Metazoa</taxon>
        <taxon>Spiralia</taxon>
        <taxon>Lophotrochozoa</taxon>
        <taxon>Mollusca</taxon>
        <taxon>Bivalvia</taxon>
        <taxon>Autobranchia</taxon>
        <taxon>Pteriomorphia</taxon>
        <taxon>Ostreida</taxon>
        <taxon>Ostreoidea</taxon>
        <taxon>Ostreidae</taxon>
        <taxon>Crassostrea</taxon>
    </lineage>
</organism>
<dbReference type="RefSeq" id="XP_022304888.1">
    <property type="nucleotide sequence ID" value="XM_022449180.1"/>
</dbReference>
<gene>
    <name evidence="4" type="primary">LOC111111956</name>
</gene>